<dbReference type="GO" id="GO:0006355">
    <property type="term" value="P:regulation of DNA-templated transcription"/>
    <property type="evidence" value="ECO:0007669"/>
    <property type="project" value="InterPro"/>
</dbReference>
<dbReference type="PANTHER" id="PTHR44688">
    <property type="entry name" value="DNA-BINDING TRANSCRIPTIONAL ACTIVATOR DEVR_DOSR"/>
    <property type="match status" value="1"/>
</dbReference>
<dbReference type="GO" id="GO:0003677">
    <property type="term" value="F:DNA binding"/>
    <property type="evidence" value="ECO:0007669"/>
    <property type="project" value="UniProtKB-KW"/>
</dbReference>
<dbReference type="PROSITE" id="PS00622">
    <property type="entry name" value="HTH_LUXR_1"/>
    <property type="match status" value="1"/>
</dbReference>
<dbReference type="EMBL" id="SACQ01000007">
    <property type="protein sequence ID" value="RVU29718.1"/>
    <property type="molecule type" value="Genomic_DNA"/>
</dbReference>
<keyword evidence="1 6" id="KW-0597">Phosphoprotein</keyword>
<keyword evidence="5" id="KW-0804">Transcription</keyword>
<dbReference type="PROSITE" id="PS50043">
    <property type="entry name" value="HTH_LUXR_2"/>
    <property type="match status" value="1"/>
</dbReference>
<dbReference type="SMART" id="SM00448">
    <property type="entry name" value="REC"/>
    <property type="match status" value="1"/>
</dbReference>
<evidence type="ECO:0000313" key="9">
    <source>
        <dbReference type="EMBL" id="RVU29718.1"/>
    </source>
</evidence>
<keyword evidence="2" id="KW-0902">Two-component regulatory system</keyword>
<dbReference type="InterPro" id="IPR036388">
    <property type="entry name" value="WH-like_DNA-bd_sf"/>
</dbReference>
<evidence type="ECO:0000256" key="2">
    <source>
        <dbReference type="ARBA" id="ARBA00023012"/>
    </source>
</evidence>
<keyword evidence="4" id="KW-0238">DNA-binding</keyword>
<comment type="caution">
    <text evidence="9">The sequence shown here is derived from an EMBL/GenBank/DDBJ whole genome shotgun (WGS) entry which is preliminary data.</text>
</comment>
<dbReference type="PRINTS" id="PR00038">
    <property type="entry name" value="HTHLUXR"/>
</dbReference>
<dbReference type="Gene3D" id="1.10.10.10">
    <property type="entry name" value="Winged helix-like DNA-binding domain superfamily/Winged helix DNA-binding domain"/>
    <property type="match status" value="1"/>
</dbReference>
<dbReference type="SUPFAM" id="SSF46894">
    <property type="entry name" value="C-terminal effector domain of the bipartite response regulators"/>
    <property type="match status" value="1"/>
</dbReference>
<dbReference type="PROSITE" id="PS50110">
    <property type="entry name" value="RESPONSE_REGULATORY"/>
    <property type="match status" value="1"/>
</dbReference>
<name>A0A437Q5D8_9GAMM</name>
<reference evidence="9 10" key="1">
    <citation type="submission" date="2019-01" db="EMBL/GenBank/DDBJ databases">
        <authorList>
            <person name="Chen W.-M."/>
        </authorList>
    </citation>
    <scope>NUCLEOTIDE SEQUENCE [LARGE SCALE GENOMIC DNA]</scope>
    <source>
        <strain evidence="9 10">HPM-16</strain>
    </source>
</reference>
<dbReference type="CDD" id="cd06170">
    <property type="entry name" value="LuxR_C_like"/>
    <property type="match status" value="1"/>
</dbReference>
<protein>
    <submittedName>
        <fullName evidence="9">Response regulator transcription factor</fullName>
    </submittedName>
</protein>
<evidence type="ECO:0000259" key="7">
    <source>
        <dbReference type="PROSITE" id="PS50043"/>
    </source>
</evidence>
<evidence type="ECO:0000256" key="5">
    <source>
        <dbReference type="ARBA" id="ARBA00023163"/>
    </source>
</evidence>
<dbReference type="Pfam" id="PF00072">
    <property type="entry name" value="Response_reg"/>
    <property type="match status" value="1"/>
</dbReference>
<organism evidence="9 10">
    <name type="scientific">Neptunomonas marina</name>
    <dbReference type="NCBI Taxonomy" id="1815562"/>
    <lineage>
        <taxon>Bacteria</taxon>
        <taxon>Pseudomonadati</taxon>
        <taxon>Pseudomonadota</taxon>
        <taxon>Gammaproteobacteria</taxon>
        <taxon>Oceanospirillales</taxon>
        <taxon>Oceanospirillaceae</taxon>
        <taxon>Neptunomonas</taxon>
    </lineage>
</organism>
<evidence type="ECO:0000313" key="10">
    <source>
        <dbReference type="Proteomes" id="UP000282818"/>
    </source>
</evidence>
<dbReference type="InterPro" id="IPR016032">
    <property type="entry name" value="Sig_transdc_resp-reg_C-effctor"/>
</dbReference>
<feature type="modified residue" description="4-aspartylphosphate" evidence="6">
    <location>
        <position position="60"/>
    </location>
</feature>
<sequence>MTQTRTAEQTVFVVDDDVDVRDSLQWLLSSVGLHVETFASADAFFQAAANAPLRGCILMDVRMPGMSGLAAQTELEKRAIHLPLIMISGHADVDMAVTAMTQGALTFLQKPFSDQKLIDHVYAALEQEQLTFLKQTELAALKHTYSQLTRRERQVFDGVVAGLANQEIADQLSINRKTVEGHRANMVAKMGAGSLSELVQMSVKLGLASPFR</sequence>
<proteinExistence type="predicted"/>
<dbReference type="InterPro" id="IPR011006">
    <property type="entry name" value="CheY-like_superfamily"/>
</dbReference>
<dbReference type="InterPro" id="IPR000792">
    <property type="entry name" value="Tscrpt_reg_LuxR_C"/>
</dbReference>
<evidence type="ECO:0000256" key="1">
    <source>
        <dbReference type="ARBA" id="ARBA00022553"/>
    </source>
</evidence>
<dbReference type="RefSeq" id="WP_127695002.1">
    <property type="nucleotide sequence ID" value="NZ_SACQ01000007.1"/>
</dbReference>
<keyword evidence="10" id="KW-1185">Reference proteome</keyword>
<gene>
    <name evidence="9" type="ORF">EOE65_14285</name>
</gene>
<dbReference type="Proteomes" id="UP000282818">
    <property type="component" value="Unassembled WGS sequence"/>
</dbReference>
<accession>A0A437Q5D8</accession>
<feature type="domain" description="Response regulatory" evidence="8">
    <location>
        <begin position="10"/>
        <end position="125"/>
    </location>
</feature>
<evidence type="ECO:0000259" key="8">
    <source>
        <dbReference type="PROSITE" id="PS50110"/>
    </source>
</evidence>
<feature type="domain" description="HTH luxR-type" evidence="7">
    <location>
        <begin position="141"/>
        <end position="206"/>
    </location>
</feature>
<evidence type="ECO:0000256" key="4">
    <source>
        <dbReference type="ARBA" id="ARBA00023125"/>
    </source>
</evidence>
<dbReference type="GO" id="GO:0000160">
    <property type="term" value="P:phosphorelay signal transduction system"/>
    <property type="evidence" value="ECO:0007669"/>
    <property type="project" value="UniProtKB-KW"/>
</dbReference>
<dbReference type="InterPro" id="IPR001789">
    <property type="entry name" value="Sig_transdc_resp-reg_receiver"/>
</dbReference>
<dbReference type="AlphaFoldDB" id="A0A437Q5D8"/>
<evidence type="ECO:0000256" key="6">
    <source>
        <dbReference type="PROSITE-ProRule" id="PRU00169"/>
    </source>
</evidence>
<dbReference type="FunFam" id="3.40.50.2300:FF:000018">
    <property type="entry name" value="DNA-binding transcriptional regulator NtrC"/>
    <property type="match status" value="1"/>
</dbReference>
<dbReference type="SUPFAM" id="SSF52172">
    <property type="entry name" value="CheY-like"/>
    <property type="match status" value="1"/>
</dbReference>
<dbReference type="Gene3D" id="3.40.50.2300">
    <property type="match status" value="1"/>
</dbReference>
<dbReference type="PANTHER" id="PTHR44688:SF16">
    <property type="entry name" value="DNA-BINDING TRANSCRIPTIONAL ACTIVATOR DEVR_DOSR"/>
    <property type="match status" value="1"/>
</dbReference>
<dbReference type="Pfam" id="PF00196">
    <property type="entry name" value="GerE"/>
    <property type="match status" value="1"/>
</dbReference>
<evidence type="ECO:0000256" key="3">
    <source>
        <dbReference type="ARBA" id="ARBA00023015"/>
    </source>
</evidence>
<dbReference type="SMART" id="SM00421">
    <property type="entry name" value="HTH_LUXR"/>
    <property type="match status" value="1"/>
</dbReference>
<keyword evidence="3" id="KW-0805">Transcription regulation</keyword>